<name>A0A512J662_9HYPH</name>
<dbReference type="Proteomes" id="UP000321960">
    <property type="component" value="Unassembled WGS sequence"/>
</dbReference>
<evidence type="ECO:0000313" key="9">
    <source>
        <dbReference type="EMBL" id="GEP05349.1"/>
    </source>
</evidence>
<dbReference type="InterPro" id="IPR051347">
    <property type="entry name" value="Circadian_clock_KaiC-rel"/>
</dbReference>
<organism evidence="9 11">
    <name type="scientific">Methylobacterium oxalidis</name>
    <dbReference type="NCBI Taxonomy" id="944322"/>
    <lineage>
        <taxon>Bacteria</taxon>
        <taxon>Pseudomonadati</taxon>
        <taxon>Pseudomonadota</taxon>
        <taxon>Alphaproteobacteria</taxon>
        <taxon>Hyphomicrobiales</taxon>
        <taxon>Methylobacteriaceae</taxon>
        <taxon>Methylobacterium</taxon>
    </lineage>
</organism>
<dbReference type="Proteomes" id="UP001156856">
    <property type="component" value="Unassembled WGS sequence"/>
</dbReference>
<dbReference type="GO" id="GO:0005524">
    <property type="term" value="F:ATP binding"/>
    <property type="evidence" value="ECO:0007669"/>
    <property type="project" value="InterPro"/>
</dbReference>
<dbReference type="InterPro" id="IPR010624">
    <property type="entry name" value="KaiC_dom"/>
</dbReference>
<dbReference type="PIRSF" id="PIRSF039117">
    <property type="entry name" value="KaiC"/>
    <property type="match status" value="1"/>
</dbReference>
<dbReference type="GO" id="GO:0004674">
    <property type="term" value="F:protein serine/threonine kinase activity"/>
    <property type="evidence" value="ECO:0007669"/>
    <property type="project" value="UniProtKB-EC"/>
</dbReference>
<dbReference type="InterPro" id="IPR047221">
    <property type="entry name" value="KaiC_N"/>
</dbReference>
<dbReference type="PROSITE" id="PS51146">
    <property type="entry name" value="KAIC"/>
    <property type="match status" value="2"/>
</dbReference>
<reference evidence="10" key="4">
    <citation type="submission" date="2023-01" db="EMBL/GenBank/DDBJ databases">
        <title>Draft genome sequence of Methylobacterium oxalidis strain NBRC 107715.</title>
        <authorList>
            <person name="Sun Q."/>
            <person name="Mori K."/>
        </authorList>
    </citation>
    <scope>NUCLEOTIDE SEQUENCE</scope>
    <source>
        <strain evidence="10">NBRC 107715</strain>
    </source>
</reference>
<evidence type="ECO:0000256" key="4">
    <source>
        <dbReference type="ARBA" id="ARBA00022737"/>
    </source>
</evidence>
<dbReference type="CDD" id="cd19485">
    <property type="entry name" value="KaiC-N"/>
    <property type="match status" value="1"/>
</dbReference>
<reference evidence="10" key="1">
    <citation type="journal article" date="2014" name="Int. J. Syst. Evol. Microbiol.">
        <title>Complete genome of a new Firmicutes species belonging to the dominant human colonic microbiota ('Ruminococcus bicirculans') reveals two chromosomes and a selective capacity to utilize plant glucans.</title>
        <authorList>
            <consortium name="NISC Comparative Sequencing Program"/>
            <person name="Wegmann U."/>
            <person name="Louis P."/>
            <person name="Goesmann A."/>
            <person name="Henrissat B."/>
            <person name="Duncan S.H."/>
            <person name="Flint H.J."/>
        </authorList>
    </citation>
    <scope>NUCLEOTIDE SEQUENCE</scope>
    <source>
        <strain evidence="10">NBRC 107715</strain>
    </source>
</reference>
<dbReference type="GO" id="GO:0016787">
    <property type="term" value="F:hydrolase activity"/>
    <property type="evidence" value="ECO:0007669"/>
    <property type="project" value="UniProtKB-KW"/>
</dbReference>
<keyword evidence="12" id="KW-1185">Reference proteome</keyword>
<dbReference type="PANTHER" id="PTHR42926:SF1">
    <property type="entry name" value="CIRCADIAN CLOCK OSCILLATOR PROTEIN KAIC 1"/>
    <property type="match status" value="1"/>
</dbReference>
<proteinExistence type="predicted"/>
<keyword evidence="6" id="KW-0378">Hydrolase</keyword>
<dbReference type="EMBL" id="BSPK01000024">
    <property type="protein sequence ID" value="GLS63512.1"/>
    <property type="molecule type" value="Genomic_DNA"/>
</dbReference>
<evidence type="ECO:0000256" key="6">
    <source>
        <dbReference type="ARBA" id="ARBA00022801"/>
    </source>
</evidence>
<dbReference type="SUPFAM" id="SSF52540">
    <property type="entry name" value="P-loop containing nucleoside triphosphate hydrolases"/>
    <property type="match status" value="2"/>
</dbReference>
<sequence length="578" mass="63430">MRGARWARETPENPIVASEAEQHPTLPKVETGITGFDEITFGGLPAGRPSLVCGAAGCGKTLFATTFLVNGATLFDEPGVFMSFEERAEDLVANVASLGYDLDRLVAEGRIAIDHVRVERSEIEETGEYDLDGLFIRLGYAVDTVKAKRVVLDTIETLFSGFSDASILRAELRRLFGWIKDRGLTAVITGERGEGQLTRQGLEEYVSDCVVLLDNRVEDQITTRRLRVVKYRGSAHGTNEYPFLIDAEGISVLPVTSADLDYAAPGGIISSGIAGLDEMLEPGGFHRGSSILISGEAGTGKTMISSSMIDAACRRGERCMSFVFEESGDQICRNASSIGLDLAQHVQAGLLRFEAARPSLFGLEMHLARMHRDIDRFDPSLVVVDPLSALRGPATEMQATILRMVDLLKCRGITALFTSLRIDGAVDLADDFGVSSLMDSWIKLQSVEANGERSRTLYVIKARGMRHSHQVREFLMSDAGIRLIDAYIGPSGVLTGTARLIQEAEEQAAALRRRQENERRRREATRRRLSIERQIAELEAGLEAAEEEERLLLGENEAREARIASDRREIAKRRGAAG</sequence>
<evidence type="ECO:0000256" key="2">
    <source>
        <dbReference type="ARBA" id="ARBA00022553"/>
    </source>
</evidence>
<feature type="domain" description="KaiC" evidence="8">
    <location>
        <begin position="27"/>
        <end position="266"/>
    </location>
</feature>
<dbReference type="NCBIfam" id="NF006799">
    <property type="entry name" value="PRK09302.1"/>
    <property type="match status" value="1"/>
</dbReference>
<evidence type="ECO:0000313" key="12">
    <source>
        <dbReference type="Proteomes" id="UP001156856"/>
    </source>
</evidence>
<dbReference type="EMBL" id="BJZU01000066">
    <property type="protein sequence ID" value="GEP05349.1"/>
    <property type="molecule type" value="Genomic_DNA"/>
</dbReference>
<dbReference type="InterPro" id="IPR030665">
    <property type="entry name" value="KaiC"/>
</dbReference>
<dbReference type="CDD" id="cd19484">
    <property type="entry name" value="KaiC_C"/>
    <property type="match status" value="1"/>
</dbReference>
<evidence type="ECO:0000259" key="8">
    <source>
        <dbReference type="PROSITE" id="PS51146"/>
    </source>
</evidence>
<dbReference type="InterPro" id="IPR027417">
    <property type="entry name" value="P-loop_NTPase"/>
</dbReference>
<protein>
    <recommendedName>
        <fullName evidence="1">non-specific serine/threonine protein kinase</fullName>
        <ecNumber evidence="1">2.7.11.1</ecNumber>
    </recommendedName>
</protein>
<dbReference type="InterPro" id="IPR014774">
    <property type="entry name" value="KaiC-like_dom"/>
</dbReference>
<dbReference type="EC" id="2.7.11.1" evidence="1"/>
<accession>A0A512J662</accession>
<keyword evidence="2" id="KW-0597">Phosphoprotein</keyword>
<feature type="coiled-coil region" evidence="7">
    <location>
        <begin position="494"/>
        <end position="562"/>
    </location>
</feature>
<evidence type="ECO:0000256" key="1">
    <source>
        <dbReference type="ARBA" id="ARBA00012513"/>
    </source>
</evidence>
<keyword evidence="3" id="KW-0808">Transferase</keyword>
<evidence type="ECO:0000313" key="10">
    <source>
        <dbReference type="EMBL" id="GLS63512.1"/>
    </source>
</evidence>
<keyword evidence="5" id="KW-0418">Kinase</keyword>
<evidence type="ECO:0000256" key="5">
    <source>
        <dbReference type="ARBA" id="ARBA00022777"/>
    </source>
</evidence>
<evidence type="ECO:0000313" key="11">
    <source>
        <dbReference type="Proteomes" id="UP000321960"/>
    </source>
</evidence>
<dbReference type="AlphaFoldDB" id="A0A512J662"/>
<evidence type="ECO:0000256" key="7">
    <source>
        <dbReference type="SAM" id="Coils"/>
    </source>
</evidence>
<dbReference type="PANTHER" id="PTHR42926">
    <property type="match status" value="1"/>
</dbReference>
<dbReference type="Pfam" id="PF06745">
    <property type="entry name" value="ATPase"/>
    <property type="match status" value="2"/>
</dbReference>
<keyword evidence="7" id="KW-0175">Coiled coil</keyword>
<comment type="caution">
    <text evidence="9">The sequence shown here is derived from an EMBL/GenBank/DDBJ whole genome shotgun (WGS) entry which is preliminary data.</text>
</comment>
<evidence type="ECO:0000256" key="3">
    <source>
        <dbReference type="ARBA" id="ARBA00022679"/>
    </source>
</evidence>
<feature type="domain" description="KaiC" evidence="8">
    <location>
        <begin position="267"/>
        <end position="497"/>
    </location>
</feature>
<dbReference type="InterPro" id="IPR047222">
    <property type="entry name" value="KaiC_C"/>
</dbReference>
<dbReference type="Gene3D" id="3.40.50.300">
    <property type="entry name" value="P-loop containing nucleotide triphosphate hydrolases"/>
    <property type="match status" value="2"/>
</dbReference>
<reference evidence="12" key="2">
    <citation type="journal article" date="2019" name="Int. J. Syst. Evol. Microbiol.">
        <title>The Global Catalogue of Microorganisms (GCM) 10K type strain sequencing project: providing services to taxonomists for standard genome sequencing and annotation.</title>
        <authorList>
            <consortium name="The Broad Institute Genomics Platform"/>
            <consortium name="The Broad Institute Genome Sequencing Center for Infectious Disease"/>
            <person name="Wu L."/>
            <person name="Ma J."/>
        </authorList>
    </citation>
    <scope>NUCLEOTIDE SEQUENCE [LARGE SCALE GENOMIC DNA]</scope>
    <source>
        <strain evidence="12">NBRC 107715</strain>
    </source>
</reference>
<gene>
    <name evidence="9" type="primary">kaiC2</name>
    <name evidence="10" type="ORF">GCM10007888_18930</name>
    <name evidence="9" type="ORF">MOX02_33870</name>
</gene>
<keyword evidence="4" id="KW-0677">Repeat</keyword>
<reference evidence="9 11" key="3">
    <citation type="submission" date="2019-07" db="EMBL/GenBank/DDBJ databases">
        <title>Whole genome shotgun sequence of Methylobacterium oxalidis NBRC 107715.</title>
        <authorList>
            <person name="Hosoyama A."/>
            <person name="Uohara A."/>
            <person name="Ohji S."/>
            <person name="Ichikawa N."/>
        </authorList>
    </citation>
    <scope>NUCLEOTIDE SEQUENCE [LARGE SCALE GENOMIC DNA]</scope>
    <source>
        <strain evidence="9 11">NBRC 107715</strain>
    </source>
</reference>